<evidence type="ECO:0000256" key="1">
    <source>
        <dbReference type="SAM" id="MobiDB-lite"/>
    </source>
</evidence>
<sequence length="96" mass="10265">MLLDGLALGLDLHLEVEDVADRLLLDRLVHGVEELEALALVLDQRVALGHGAQADALLQVVHLVQVLAPLAVEHAQHHAALEPRSTSPPSVASRRA</sequence>
<name>A0ABQ6JMA3_9ACTN</name>
<dbReference type="Proteomes" id="UP001157017">
    <property type="component" value="Unassembled WGS sequence"/>
</dbReference>
<evidence type="ECO:0000313" key="3">
    <source>
        <dbReference type="Proteomes" id="UP001157017"/>
    </source>
</evidence>
<accession>A0ABQ6JMA3</accession>
<reference evidence="3" key="1">
    <citation type="journal article" date="2019" name="Int. J. Syst. Evol. Microbiol.">
        <title>The Global Catalogue of Microorganisms (GCM) 10K type strain sequencing project: providing services to taxonomists for standard genome sequencing and annotation.</title>
        <authorList>
            <consortium name="The Broad Institute Genomics Platform"/>
            <consortium name="The Broad Institute Genome Sequencing Center for Infectious Disease"/>
            <person name="Wu L."/>
            <person name="Ma J."/>
        </authorList>
    </citation>
    <scope>NUCLEOTIDE SEQUENCE [LARGE SCALE GENOMIC DNA]</scope>
    <source>
        <strain evidence="3">NBRC 108730</strain>
    </source>
</reference>
<dbReference type="EMBL" id="BSUZ01000001">
    <property type="protein sequence ID" value="GMA88464.1"/>
    <property type="molecule type" value="Genomic_DNA"/>
</dbReference>
<keyword evidence="3" id="KW-1185">Reference proteome</keyword>
<feature type="region of interest" description="Disordered" evidence="1">
    <location>
        <begin position="77"/>
        <end position="96"/>
    </location>
</feature>
<gene>
    <name evidence="2" type="ORF">GCM10025868_37140</name>
</gene>
<evidence type="ECO:0000313" key="2">
    <source>
        <dbReference type="EMBL" id="GMA88464.1"/>
    </source>
</evidence>
<organism evidence="2 3">
    <name type="scientific">Angustibacter aerolatus</name>
    <dbReference type="NCBI Taxonomy" id="1162965"/>
    <lineage>
        <taxon>Bacteria</taxon>
        <taxon>Bacillati</taxon>
        <taxon>Actinomycetota</taxon>
        <taxon>Actinomycetes</taxon>
        <taxon>Kineosporiales</taxon>
        <taxon>Kineosporiaceae</taxon>
    </lineage>
</organism>
<protein>
    <submittedName>
        <fullName evidence="2">Uncharacterized protein</fullName>
    </submittedName>
</protein>
<comment type="caution">
    <text evidence="2">The sequence shown here is derived from an EMBL/GenBank/DDBJ whole genome shotgun (WGS) entry which is preliminary data.</text>
</comment>
<proteinExistence type="predicted"/>